<dbReference type="AlphaFoldDB" id="V7C305"/>
<dbReference type="InterPro" id="IPR058192">
    <property type="entry name" value="WHD_ROQ1-like"/>
</dbReference>
<dbReference type="Gene3D" id="1.10.8.430">
    <property type="entry name" value="Helical domain of apoptotic protease-activating factors"/>
    <property type="match status" value="1"/>
</dbReference>
<keyword evidence="9" id="KW-1185">Reference proteome</keyword>
<evidence type="ECO:0000256" key="2">
    <source>
        <dbReference type="ARBA" id="ARBA00022737"/>
    </source>
</evidence>
<proteinExistence type="predicted"/>
<dbReference type="SUPFAM" id="SSF52540">
    <property type="entry name" value="P-loop containing nucleoside triphosphate hydrolases"/>
    <property type="match status" value="1"/>
</dbReference>
<evidence type="ECO:0000256" key="6">
    <source>
        <dbReference type="SAM" id="Phobius"/>
    </source>
</evidence>
<protein>
    <recommendedName>
        <fullName evidence="7">TIR domain-containing protein</fullName>
    </recommendedName>
</protein>
<dbReference type="SMR" id="V7C305"/>
<dbReference type="InterPro" id="IPR035897">
    <property type="entry name" value="Toll_tir_struct_dom_sf"/>
</dbReference>
<sequence>MATPSSHGFTYDVFLSFRGEDTRYAFTANLFKALSDKGIHSFFDDDKLESGEEITATLVKAIEESRIAIVVLSHNYASSSFCLDELATILHCKTKGLLVIPVFYKVDPSHVRHQKGSYEEALAKLQKRFKAKKEKLQKWKMALRQVADLSGCHFQDGDGYEYKFIGNIVDSVCDKINPCRLHVADYPVGLGPQVLQLRKLLNVESGDGFHMIAIHGMGGIGKTTLALAVYNFIAVCFDASCFLQNVREKSNKHGLEHLQSILLSKILGVKDINLASEHEGISVIQQRLKRKKVLLILDDVDKCEQLQALAGSPDWFGPGSRVIITTRDTQPLASHQVKRAYKVKTLNRKDALQLLTWKAFKTEQVDPSYVEVLNRVATYASGLPLALEVIGSNLFEKSVEQWKSAINQYKRIPNSQILEKLKVSFKALEEEEKSVFLDIACCFKGYKLTEVEIMLRALYDDCMKHHIEVLVERSLIKINQDGTVKLHNLIEEMGKQIDQQESLKEPGKRRRLWSPKDIIQVLKHNKGTSEIERVCLDLFTSDKREMVEWNGKALEDMENLKILIIRHCKFSQGPSYFPESLKVLEWYQYPSNCLPSTFHPNKLLICKLPYSCFTSFGLLGSSKKFEKLTILNFDNCKLLTRIPDVSELPNLEKLSFKECESLIEVHDSVGFLTNLKILSAEGCKKLWRFPPLSLASLEILELSFCFSLENFPEMLGKMGHIRKLSLLKLPIKELPVSFQNLTGLHQLYVDCDFVQLSSIVLTPELSELIVYNCKEWKCVKSKEGEEEVGSTVSSNVESFWSYSYNLDDDFFSKGFTQLAQVRQMWLEKSNFTFLPECLREFHNMYALDVSDCKLLEEIRGIPPNLKHFRAINCVSLTSSGSSMLLNQQLHEAGGTVFVFPGGSIPAWLDKQSKGPSISFWFRNKFPAKVLCLLIAPVLDDVTSGLVRPMVLINGKVQEYRFHRKKGGVKMVELDHIHLFDLRQLHFHDDLMEMALEKEWKHVEVTYEGLFDTSLIKAMGMHAVKEESMSMEDIRYDDPYTITKVWPCKFLVVFLLFFSHLLFALILFTTLMSG</sequence>
<dbReference type="InterPro" id="IPR042197">
    <property type="entry name" value="Apaf_helical"/>
</dbReference>
<keyword evidence="5" id="KW-0175">Coiled coil</keyword>
<feature type="domain" description="TIR" evidence="7">
    <location>
        <begin position="9"/>
        <end position="176"/>
    </location>
</feature>
<keyword evidence="2" id="KW-0677">Repeat</keyword>
<dbReference type="GO" id="GO:0007165">
    <property type="term" value="P:signal transduction"/>
    <property type="evidence" value="ECO:0007669"/>
    <property type="project" value="InterPro"/>
</dbReference>
<evidence type="ECO:0000256" key="3">
    <source>
        <dbReference type="ARBA" id="ARBA00022821"/>
    </source>
</evidence>
<keyword evidence="1" id="KW-0433">Leucine-rich repeat</keyword>
<dbReference type="STRING" id="3885.V7C305"/>
<dbReference type="PRINTS" id="PR00364">
    <property type="entry name" value="DISEASERSIST"/>
</dbReference>
<dbReference type="OrthoDB" id="674604at2759"/>
<dbReference type="SUPFAM" id="SSF46785">
    <property type="entry name" value="Winged helix' DNA-binding domain"/>
    <property type="match status" value="1"/>
</dbReference>
<dbReference type="SMART" id="SM00255">
    <property type="entry name" value="TIR"/>
    <property type="match status" value="1"/>
</dbReference>
<dbReference type="SUPFAM" id="SSF52200">
    <property type="entry name" value="Toll/Interleukin receptor TIR domain"/>
    <property type="match status" value="1"/>
</dbReference>
<evidence type="ECO:0000313" key="8">
    <source>
        <dbReference type="EMBL" id="ESW24557.1"/>
    </source>
</evidence>
<evidence type="ECO:0000256" key="1">
    <source>
        <dbReference type="ARBA" id="ARBA00022614"/>
    </source>
</evidence>
<dbReference type="Proteomes" id="UP000000226">
    <property type="component" value="Chromosome 4"/>
</dbReference>
<dbReference type="InterPro" id="IPR000157">
    <property type="entry name" value="TIR_dom"/>
</dbReference>
<dbReference type="GO" id="GO:0043531">
    <property type="term" value="F:ADP binding"/>
    <property type="evidence" value="ECO:0007669"/>
    <property type="project" value="InterPro"/>
</dbReference>
<dbReference type="InterPro" id="IPR058546">
    <property type="entry name" value="RPS4B/Roq1-like_LRR"/>
</dbReference>
<dbReference type="PANTHER" id="PTHR11017:SF431">
    <property type="entry name" value="ADP-RIBOSYL CYCLASE_CYCLIC ADP-RIBOSE HYDROLASE"/>
    <property type="match status" value="1"/>
</dbReference>
<feature type="transmembrane region" description="Helical" evidence="6">
    <location>
        <begin position="1049"/>
        <end position="1070"/>
    </location>
</feature>
<dbReference type="FunFam" id="3.40.50.10140:FF:000007">
    <property type="entry name" value="Disease resistance protein (TIR-NBS-LRR class)"/>
    <property type="match status" value="1"/>
</dbReference>
<evidence type="ECO:0000313" key="9">
    <source>
        <dbReference type="Proteomes" id="UP000000226"/>
    </source>
</evidence>
<dbReference type="PROSITE" id="PS50104">
    <property type="entry name" value="TIR"/>
    <property type="match status" value="1"/>
</dbReference>
<dbReference type="EMBL" id="CM002291">
    <property type="protein sequence ID" value="ESW24557.1"/>
    <property type="molecule type" value="Genomic_DNA"/>
</dbReference>
<dbReference type="Gramene" id="ESW24557">
    <property type="protein sequence ID" value="ESW24557"/>
    <property type="gene ID" value="PHAVU_004G140700g"/>
</dbReference>
<reference evidence="9" key="1">
    <citation type="journal article" date="2014" name="Nat. Genet.">
        <title>A reference genome for common bean and genome-wide analysis of dual domestications.</title>
        <authorList>
            <person name="Schmutz J."/>
            <person name="McClean P.E."/>
            <person name="Mamidi S."/>
            <person name="Wu G.A."/>
            <person name="Cannon S.B."/>
            <person name="Grimwood J."/>
            <person name="Jenkins J."/>
            <person name="Shu S."/>
            <person name="Song Q."/>
            <person name="Chavarro C."/>
            <person name="Torres-Torres M."/>
            <person name="Geffroy V."/>
            <person name="Moghaddam S.M."/>
            <person name="Gao D."/>
            <person name="Abernathy B."/>
            <person name="Barry K."/>
            <person name="Blair M."/>
            <person name="Brick M.A."/>
            <person name="Chovatia M."/>
            <person name="Gepts P."/>
            <person name="Goodstein D.M."/>
            <person name="Gonzales M."/>
            <person name="Hellsten U."/>
            <person name="Hyten D.L."/>
            <person name="Jia G."/>
            <person name="Kelly J.D."/>
            <person name="Kudrna D."/>
            <person name="Lee R."/>
            <person name="Richard M.M."/>
            <person name="Miklas P.N."/>
            <person name="Osorno J.M."/>
            <person name="Rodrigues J."/>
            <person name="Thareau V."/>
            <person name="Urrea C.A."/>
            <person name="Wang M."/>
            <person name="Yu Y."/>
            <person name="Zhang M."/>
            <person name="Wing R.A."/>
            <person name="Cregan P.B."/>
            <person name="Rokhsar D.S."/>
            <person name="Jackson S.A."/>
        </authorList>
    </citation>
    <scope>NUCLEOTIDE SEQUENCE [LARGE SCALE GENOMIC DNA]</scope>
    <source>
        <strain evidence="9">cv. G19833</strain>
    </source>
</reference>
<dbReference type="InterPro" id="IPR036390">
    <property type="entry name" value="WH_DNA-bd_sf"/>
</dbReference>
<gene>
    <name evidence="8" type="ORF">PHAVU_004G140700g</name>
</gene>
<dbReference type="SUPFAM" id="SSF52058">
    <property type="entry name" value="L domain-like"/>
    <property type="match status" value="1"/>
</dbReference>
<dbReference type="Gene3D" id="3.80.10.10">
    <property type="entry name" value="Ribonuclease Inhibitor"/>
    <property type="match status" value="2"/>
</dbReference>
<evidence type="ECO:0000256" key="5">
    <source>
        <dbReference type="SAM" id="Coils"/>
    </source>
</evidence>
<dbReference type="InterPro" id="IPR032675">
    <property type="entry name" value="LRR_dom_sf"/>
</dbReference>
<dbReference type="InterPro" id="IPR044974">
    <property type="entry name" value="Disease_R_plants"/>
</dbReference>
<keyword evidence="6" id="KW-1133">Transmembrane helix</keyword>
<organism evidence="8 9">
    <name type="scientific">Phaseolus vulgaris</name>
    <name type="common">Kidney bean</name>
    <name type="synonym">French bean</name>
    <dbReference type="NCBI Taxonomy" id="3885"/>
    <lineage>
        <taxon>Eukaryota</taxon>
        <taxon>Viridiplantae</taxon>
        <taxon>Streptophyta</taxon>
        <taxon>Embryophyta</taxon>
        <taxon>Tracheophyta</taxon>
        <taxon>Spermatophyta</taxon>
        <taxon>Magnoliopsida</taxon>
        <taxon>eudicotyledons</taxon>
        <taxon>Gunneridae</taxon>
        <taxon>Pentapetalae</taxon>
        <taxon>rosids</taxon>
        <taxon>fabids</taxon>
        <taxon>Fabales</taxon>
        <taxon>Fabaceae</taxon>
        <taxon>Papilionoideae</taxon>
        <taxon>50 kb inversion clade</taxon>
        <taxon>NPAAA clade</taxon>
        <taxon>indigoferoid/millettioid clade</taxon>
        <taxon>Phaseoleae</taxon>
        <taxon>Phaseolus</taxon>
    </lineage>
</organism>
<keyword evidence="3" id="KW-0611">Plant defense</keyword>
<evidence type="ECO:0000256" key="4">
    <source>
        <dbReference type="ARBA" id="ARBA00023027"/>
    </source>
</evidence>
<dbReference type="Pfam" id="PF00931">
    <property type="entry name" value="NB-ARC"/>
    <property type="match status" value="1"/>
</dbReference>
<keyword evidence="6" id="KW-0812">Transmembrane</keyword>
<dbReference type="InterPro" id="IPR002182">
    <property type="entry name" value="NB-ARC"/>
</dbReference>
<dbReference type="Pfam" id="PF01582">
    <property type="entry name" value="TIR"/>
    <property type="match status" value="1"/>
</dbReference>
<keyword evidence="4" id="KW-0520">NAD</keyword>
<dbReference type="Gene3D" id="3.40.50.300">
    <property type="entry name" value="P-loop containing nucleotide triphosphate hydrolases"/>
    <property type="match status" value="1"/>
</dbReference>
<dbReference type="OMA" id="RASNCES"/>
<accession>V7C305</accession>
<dbReference type="Pfam" id="PF23282">
    <property type="entry name" value="WHD_ROQ1"/>
    <property type="match status" value="1"/>
</dbReference>
<dbReference type="GO" id="GO:0006952">
    <property type="term" value="P:defense response"/>
    <property type="evidence" value="ECO:0007669"/>
    <property type="project" value="UniProtKB-KW"/>
</dbReference>
<feature type="coiled-coil region" evidence="5">
    <location>
        <begin position="115"/>
        <end position="142"/>
    </location>
</feature>
<dbReference type="Pfam" id="PF23286">
    <property type="entry name" value="LRR_13"/>
    <property type="match status" value="1"/>
</dbReference>
<dbReference type="InterPro" id="IPR027417">
    <property type="entry name" value="P-loop_NTPase"/>
</dbReference>
<keyword evidence="6" id="KW-0472">Membrane</keyword>
<dbReference type="Gene3D" id="3.40.50.10140">
    <property type="entry name" value="Toll/interleukin-1 receptor homology (TIR) domain"/>
    <property type="match status" value="1"/>
</dbReference>
<evidence type="ECO:0000259" key="7">
    <source>
        <dbReference type="PROSITE" id="PS50104"/>
    </source>
</evidence>
<name>V7C305_PHAVU</name>
<dbReference type="PANTHER" id="PTHR11017">
    <property type="entry name" value="LEUCINE-RICH REPEAT-CONTAINING PROTEIN"/>
    <property type="match status" value="1"/>
</dbReference>